<dbReference type="AlphaFoldDB" id="A0AAV9NVM2"/>
<evidence type="ECO:0000259" key="7">
    <source>
        <dbReference type="Pfam" id="PF01118"/>
    </source>
</evidence>
<feature type="domain" description="Semialdehyde dehydrogenase NAD-binding" evidence="7">
    <location>
        <begin position="4"/>
        <end position="43"/>
    </location>
</feature>
<comment type="caution">
    <text evidence="8">The sequence shown here is derived from an EMBL/GenBank/DDBJ whole genome shotgun (WGS) entry which is preliminary data.</text>
</comment>
<evidence type="ECO:0000256" key="1">
    <source>
        <dbReference type="ARBA" id="ARBA00004450"/>
    </source>
</evidence>
<dbReference type="Pfam" id="PF08732">
    <property type="entry name" value="HIM1"/>
    <property type="match status" value="1"/>
</dbReference>
<gene>
    <name evidence="8" type="primary">FMP52</name>
    <name evidence="8" type="ORF">LTR77_010267</name>
</gene>
<dbReference type="GO" id="GO:0005741">
    <property type="term" value="C:mitochondrial outer membrane"/>
    <property type="evidence" value="ECO:0007669"/>
    <property type="project" value="UniProtKB-SubCell"/>
</dbReference>
<evidence type="ECO:0000256" key="6">
    <source>
        <dbReference type="ARBA" id="ARBA00023136"/>
    </source>
</evidence>
<evidence type="ECO:0000256" key="4">
    <source>
        <dbReference type="ARBA" id="ARBA00022946"/>
    </source>
</evidence>
<comment type="similarity">
    <text evidence="2">Belongs to the FMP52 family.</text>
</comment>
<dbReference type="RefSeq" id="XP_064654237.1">
    <property type="nucleotide sequence ID" value="XM_064807490.1"/>
</dbReference>
<dbReference type="GO" id="GO:0016620">
    <property type="term" value="F:oxidoreductase activity, acting on the aldehyde or oxo group of donors, NAD or NADP as acceptor"/>
    <property type="evidence" value="ECO:0007669"/>
    <property type="project" value="InterPro"/>
</dbReference>
<dbReference type="PANTHER" id="PTHR14097:SF7">
    <property type="entry name" value="OXIDOREDUCTASE HTATIP2"/>
    <property type="match status" value="1"/>
</dbReference>
<sequence length="227" mass="24554">MATVCLVGSTGLVGSNIYTVLSKHPHFNTIYAYSRKDLPISEKLKPLVSKDTSSWPSQFPSGAELFISALGTTRGAAGGFENQRKIDYDLNLELAKAAKEAGTKHYVLISSTGASASSSLGYPKMKGELEEAVKALDFDHLVVLRPGLLVGNRNESRFGEMVFRKIAAGAGAISGNRLKDFWAQDADVVAKAAVRAGLDCMEGKQEEKFRLLGQADVVRLGRTEWKD</sequence>
<keyword evidence="3" id="KW-1000">Mitochondrion outer membrane</keyword>
<proteinExistence type="inferred from homology"/>
<dbReference type="Pfam" id="PF01118">
    <property type="entry name" value="Semialdhyde_dh"/>
    <property type="match status" value="1"/>
</dbReference>
<dbReference type="GO" id="GO:0051287">
    <property type="term" value="F:NAD binding"/>
    <property type="evidence" value="ECO:0007669"/>
    <property type="project" value="InterPro"/>
</dbReference>
<dbReference type="Gene3D" id="3.40.50.720">
    <property type="entry name" value="NAD(P)-binding Rossmann-like Domain"/>
    <property type="match status" value="1"/>
</dbReference>
<keyword evidence="5" id="KW-0496">Mitochondrion</keyword>
<evidence type="ECO:0000256" key="2">
    <source>
        <dbReference type="ARBA" id="ARBA00006617"/>
    </source>
</evidence>
<dbReference type="InterPro" id="IPR036291">
    <property type="entry name" value="NAD(P)-bd_dom_sf"/>
</dbReference>
<organism evidence="8 9">
    <name type="scientific">Saxophila tyrrhenica</name>
    <dbReference type="NCBI Taxonomy" id="1690608"/>
    <lineage>
        <taxon>Eukaryota</taxon>
        <taxon>Fungi</taxon>
        <taxon>Dikarya</taxon>
        <taxon>Ascomycota</taxon>
        <taxon>Pezizomycotina</taxon>
        <taxon>Dothideomycetes</taxon>
        <taxon>Dothideomycetidae</taxon>
        <taxon>Mycosphaerellales</taxon>
        <taxon>Extremaceae</taxon>
        <taxon>Saxophila</taxon>
    </lineage>
</organism>
<accession>A0AAV9NVM2</accession>
<keyword evidence="9" id="KW-1185">Reference proteome</keyword>
<evidence type="ECO:0000256" key="5">
    <source>
        <dbReference type="ARBA" id="ARBA00023128"/>
    </source>
</evidence>
<protein>
    <submittedName>
        <fullName evidence="8">Protein fmp52, mitochondrial</fullName>
    </submittedName>
</protein>
<reference evidence="8 9" key="1">
    <citation type="submission" date="2023-08" db="EMBL/GenBank/DDBJ databases">
        <title>Black Yeasts Isolated from many extreme environments.</title>
        <authorList>
            <person name="Coleine C."/>
            <person name="Stajich J.E."/>
            <person name="Selbmann L."/>
        </authorList>
    </citation>
    <scope>NUCLEOTIDE SEQUENCE [LARGE SCALE GENOMIC DNA]</scope>
    <source>
        <strain evidence="8 9">CCFEE 5935</strain>
    </source>
</reference>
<dbReference type="SUPFAM" id="SSF51735">
    <property type="entry name" value="NAD(P)-binding Rossmann-fold domains"/>
    <property type="match status" value="1"/>
</dbReference>
<keyword evidence="6" id="KW-0472">Membrane</keyword>
<dbReference type="InterPro" id="IPR014843">
    <property type="entry name" value="Him1/Fmp52"/>
</dbReference>
<dbReference type="FunFam" id="3.40.50.720:FF:000366">
    <property type="entry name" value="Protein FMP52, mitochondrial"/>
    <property type="match status" value="1"/>
</dbReference>
<keyword evidence="4" id="KW-0809">Transit peptide</keyword>
<dbReference type="EMBL" id="JAVRRT010000022">
    <property type="protein sequence ID" value="KAK5163873.1"/>
    <property type="molecule type" value="Genomic_DNA"/>
</dbReference>
<dbReference type="Proteomes" id="UP001337655">
    <property type="component" value="Unassembled WGS sequence"/>
</dbReference>
<dbReference type="GeneID" id="89931596"/>
<dbReference type="GO" id="GO:0051170">
    <property type="term" value="P:import into nucleus"/>
    <property type="evidence" value="ECO:0007669"/>
    <property type="project" value="TreeGrafter"/>
</dbReference>
<dbReference type="GO" id="GO:1901607">
    <property type="term" value="P:alpha-amino acid biosynthetic process"/>
    <property type="evidence" value="ECO:0007669"/>
    <property type="project" value="UniProtKB-ARBA"/>
</dbReference>
<name>A0AAV9NVM2_9PEZI</name>
<evidence type="ECO:0000256" key="3">
    <source>
        <dbReference type="ARBA" id="ARBA00022787"/>
    </source>
</evidence>
<dbReference type="PANTHER" id="PTHR14097">
    <property type="entry name" value="OXIDOREDUCTASE HTATIP2"/>
    <property type="match status" value="1"/>
</dbReference>
<evidence type="ECO:0000313" key="9">
    <source>
        <dbReference type="Proteomes" id="UP001337655"/>
    </source>
</evidence>
<dbReference type="InterPro" id="IPR000534">
    <property type="entry name" value="Semialdehyde_DH_NAD-bd"/>
</dbReference>
<evidence type="ECO:0000313" key="8">
    <source>
        <dbReference type="EMBL" id="KAK5163873.1"/>
    </source>
</evidence>
<comment type="subcellular location">
    <subcellularLocation>
        <location evidence="1">Mitochondrion outer membrane</location>
        <topology evidence="1">Peripheral membrane protein</topology>
    </subcellularLocation>
</comment>